<accession>A0A0D6LU15</accession>
<name>A0A0D6LU15_9BILA</name>
<sequence length="140" mass="15779">MLGMMNSPTDAVEFYATNQSVRQGISDEDLKTFTEAKPRQTITYTKDGRRMIDGKIEDVQSGAAMVLWGNTLLRGAVRTHMRVQEVEKDEKPEETPEEETKTEAEEPVVEPKGEYVQIIEIVEHPVLANAPEPEQPQPPQ</sequence>
<dbReference type="Proteomes" id="UP000054495">
    <property type="component" value="Unassembled WGS sequence"/>
</dbReference>
<dbReference type="AlphaFoldDB" id="A0A0D6LU15"/>
<feature type="region of interest" description="Disordered" evidence="1">
    <location>
        <begin position="83"/>
        <end position="111"/>
    </location>
</feature>
<dbReference type="PANTHER" id="PTHR38608:SF2">
    <property type="entry name" value="SIGNAL PEPTIDE PROTEIN"/>
    <property type="match status" value="1"/>
</dbReference>
<evidence type="ECO:0000313" key="3">
    <source>
        <dbReference type="Proteomes" id="UP000054495"/>
    </source>
</evidence>
<proteinExistence type="predicted"/>
<evidence type="ECO:0000313" key="2">
    <source>
        <dbReference type="EMBL" id="EPB75555.1"/>
    </source>
</evidence>
<organism evidence="2 3">
    <name type="scientific">Ancylostoma ceylanicum</name>
    <dbReference type="NCBI Taxonomy" id="53326"/>
    <lineage>
        <taxon>Eukaryota</taxon>
        <taxon>Metazoa</taxon>
        <taxon>Ecdysozoa</taxon>
        <taxon>Nematoda</taxon>
        <taxon>Chromadorea</taxon>
        <taxon>Rhabditida</taxon>
        <taxon>Rhabditina</taxon>
        <taxon>Rhabditomorpha</taxon>
        <taxon>Strongyloidea</taxon>
        <taxon>Ancylostomatidae</taxon>
        <taxon>Ancylostomatinae</taxon>
        <taxon>Ancylostoma</taxon>
    </lineage>
</organism>
<protein>
    <submittedName>
        <fullName evidence="2">Uncharacterized protein</fullName>
    </submittedName>
</protein>
<reference evidence="2 3" key="1">
    <citation type="submission" date="2013-05" db="EMBL/GenBank/DDBJ databases">
        <title>Draft genome of the parasitic nematode Anyclostoma ceylanicum.</title>
        <authorList>
            <person name="Mitreva M."/>
        </authorList>
    </citation>
    <scope>NUCLEOTIDE SEQUENCE [LARGE SCALE GENOMIC DNA]</scope>
</reference>
<dbReference type="EMBL" id="KE124896">
    <property type="protein sequence ID" value="EPB75555.1"/>
    <property type="molecule type" value="Genomic_DNA"/>
</dbReference>
<gene>
    <name evidence="2" type="ORF">ANCCEY_05332</name>
</gene>
<keyword evidence="3" id="KW-1185">Reference proteome</keyword>
<evidence type="ECO:0000256" key="1">
    <source>
        <dbReference type="SAM" id="MobiDB-lite"/>
    </source>
</evidence>
<dbReference type="PANTHER" id="PTHR38608">
    <property type="entry name" value="PROTEIN CBG07207"/>
    <property type="match status" value="1"/>
</dbReference>